<dbReference type="RefSeq" id="WP_078769006.1">
    <property type="nucleotide sequence ID" value="NZ_FUWW01000021.1"/>
</dbReference>
<evidence type="ECO:0000313" key="3">
    <source>
        <dbReference type="Proteomes" id="UP000190657"/>
    </source>
</evidence>
<feature type="chain" id="PRO_5012572061" evidence="1">
    <location>
        <begin position="30"/>
        <end position="568"/>
    </location>
</feature>
<keyword evidence="1" id="KW-0732">Signal</keyword>
<accession>A0A1T4NES9</accession>
<evidence type="ECO:0000313" key="2">
    <source>
        <dbReference type="EMBL" id="SJZ77288.1"/>
    </source>
</evidence>
<proteinExistence type="predicted"/>
<sequence>MKLAKKTLSVALAAVMAASSLAGTVSAFAADALQNSPVKYEKIVNGQATVKANVTIDTTKAAKTADVKTDEDKKNNKSAQIDETTLSSYYSFTPARTGVYTMKVESAPVYYGYSRAEYAKWADKKGMTEAEKKEKAHVYSSKKDELFTDVDWKTKVTDVQDSVVIDNVASTDKVDTVPDAFIPVTDAGTPIDSTAKKETKAILSYKYVNYNDSMKGIVVDKEVKDVENGKEIKLGTLTAGKTYYFKATLNEELLVTTKNEKDSKDVEYTYVKKADAYNLASAKITVSQKTGMKYDTTYTDAKDKQKIVVPSDYTVAADEKLEYDSKTNKYYVEKTVKEGATTATYYGYATAATVADTANGAKVTAFTNEFAGLQTITLGANVKTIGTVNIDGTDVPSLSTKAAPQLKSVVVKNPEFVNFAGLGVDADKVTFTVPANTAAWYAAVSAGYKVNVTCAHKWVVTKAATIFATGTKKCSECDATATVAKVRFAPTAKASKKKIVVKGNAGKVAKLAVWVYNSNGKLVKKQVKKNVTKNTVKVAKAGKYTVKVKAYGPNGAKTASVKKTVKVK</sequence>
<dbReference type="AlphaFoldDB" id="A0A1T4NES9"/>
<protein>
    <submittedName>
        <fullName evidence="2">Por secretion system C-terminal sorting domain-containing protein</fullName>
    </submittedName>
</protein>
<feature type="signal peptide" evidence="1">
    <location>
        <begin position="1"/>
        <end position="29"/>
    </location>
</feature>
<dbReference type="Proteomes" id="UP000190657">
    <property type="component" value="Unassembled WGS sequence"/>
</dbReference>
<gene>
    <name evidence="2" type="ORF">SAMN02745114_01569</name>
</gene>
<dbReference type="EMBL" id="FUWW01000021">
    <property type="protein sequence ID" value="SJZ77288.1"/>
    <property type="molecule type" value="Genomic_DNA"/>
</dbReference>
<evidence type="ECO:0000256" key="1">
    <source>
        <dbReference type="SAM" id="SignalP"/>
    </source>
</evidence>
<organism evidence="2 3">
    <name type="scientific">Eubacterium coprostanoligenes</name>
    <dbReference type="NCBI Taxonomy" id="290054"/>
    <lineage>
        <taxon>Bacteria</taxon>
        <taxon>Bacillati</taxon>
        <taxon>Bacillota</taxon>
        <taxon>Clostridia</taxon>
        <taxon>Eubacteriales</taxon>
        <taxon>Eubacteriaceae</taxon>
        <taxon>Eubacterium</taxon>
    </lineage>
</organism>
<reference evidence="2 3" key="1">
    <citation type="submission" date="2017-02" db="EMBL/GenBank/DDBJ databases">
        <authorList>
            <person name="Peterson S.W."/>
        </authorList>
    </citation>
    <scope>NUCLEOTIDE SEQUENCE [LARGE SCALE GENOMIC DNA]</scope>
    <source>
        <strain evidence="2 3">ATCC 51222</strain>
    </source>
</reference>
<keyword evidence="3" id="KW-1185">Reference proteome</keyword>
<name>A0A1T4NES9_9FIRM</name>